<sequence>LQCFYAVSMFKGVVLRPVNSADLVLASILTVNICSTALIGIKVWIYRRATKAMNPKHNRLTKSQQVLLFWIESGVVFCAVQVLYLVTTIPGSNLGSLGHISATLGSVQTWLIFLIPLIVGLCFTIMLLMVKLKLSVVEQTVPLQTVARNQSTQPADNSTS</sequence>
<comment type="caution">
    <text evidence="2">The sequence shown here is derived from an EMBL/GenBank/DDBJ whole genome shotgun (WGS) entry which is preliminary data.</text>
</comment>
<feature type="transmembrane region" description="Helical" evidence="1">
    <location>
        <begin position="107"/>
        <end position="130"/>
    </location>
</feature>
<feature type="non-terminal residue" evidence="2">
    <location>
        <position position="160"/>
    </location>
</feature>
<dbReference type="AlphaFoldDB" id="A0A9P5U4W7"/>
<feature type="transmembrane region" description="Helical" evidence="1">
    <location>
        <begin position="23"/>
        <end position="45"/>
    </location>
</feature>
<dbReference type="OrthoDB" id="3259206at2759"/>
<keyword evidence="1" id="KW-0472">Membrane</keyword>
<keyword evidence="1" id="KW-1133">Transmembrane helix</keyword>
<proteinExistence type="predicted"/>
<dbReference type="Proteomes" id="UP000772434">
    <property type="component" value="Unassembled WGS sequence"/>
</dbReference>
<evidence type="ECO:0000313" key="2">
    <source>
        <dbReference type="EMBL" id="KAF9065193.1"/>
    </source>
</evidence>
<feature type="transmembrane region" description="Helical" evidence="1">
    <location>
        <begin position="66"/>
        <end position="87"/>
    </location>
</feature>
<accession>A0A9P5U4W7</accession>
<keyword evidence="3" id="KW-1185">Reference proteome</keyword>
<reference evidence="2" key="1">
    <citation type="submission" date="2020-11" db="EMBL/GenBank/DDBJ databases">
        <authorList>
            <consortium name="DOE Joint Genome Institute"/>
            <person name="Ahrendt S."/>
            <person name="Riley R."/>
            <person name="Andreopoulos W."/>
            <person name="Labutti K."/>
            <person name="Pangilinan J."/>
            <person name="Ruiz-Duenas F.J."/>
            <person name="Barrasa J.M."/>
            <person name="Sanchez-Garcia M."/>
            <person name="Camarero S."/>
            <person name="Miyauchi S."/>
            <person name="Serrano A."/>
            <person name="Linde D."/>
            <person name="Babiker R."/>
            <person name="Drula E."/>
            <person name="Ayuso-Fernandez I."/>
            <person name="Pacheco R."/>
            <person name="Padilla G."/>
            <person name="Ferreira P."/>
            <person name="Barriuso J."/>
            <person name="Kellner H."/>
            <person name="Castanera R."/>
            <person name="Alfaro M."/>
            <person name="Ramirez L."/>
            <person name="Pisabarro A.G."/>
            <person name="Kuo A."/>
            <person name="Tritt A."/>
            <person name="Lipzen A."/>
            <person name="He G."/>
            <person name="Yan M."/>
            <person name="Ng V."/>
            <person name="Cullen D."/>
            <person name="Martin F."/>
            <person name="Rosso M.-N."/>
            <person name="Henrissat B."/>
            <person name="Hibbett D."/>
            <person name="Martinez A.T."/>
            <person name="Grigoriev I.V."/>
        </authorList>
    </citation>
    <scope>NUCLEOTIDE SEQUENCE</scope>
    <source>
        <strain evidence="2">AH 40177</strain>
    </source>
</reference>
<dbReference type="EMBL" id="JADNRY010000107">
    <property type="protein sequence ID" value="KAF9065193.1"/>
    <property type="molecule type" value="Genomic_DNA"/>
</dbReference>
<evidence type="ECO:0000313" key="3">
    <source>
        <dbReference type="Proteomes" id="UP000772434"/>
    </source>
</evidence>
<keyword evidence="1" id="KW-0812">Transmembrane</keyword>
<organism evidence="2 3">
    <name type="scientific">Rhodocollybia butyracea</name>
    <dbReference type="NCBI Taxonomy" id="206335"/>
    <lineage>
        <taxon>Eukaryota</taxon>
        <taxon>Fungi</taxon>
        <taxon>Dikarya</taxon>
        <taxon>Basidiomycota</taxon>
        <taxon>Agaricomycotina</taxon>
        <taxon>Agaricomycetes</taxon>
        <taxon>Agaricomycetidae</taxon>
        <taxon>Agaricales</taxon>
        <taxon>Marasmiineae</taxon>
        <taxon>Omphalotaceae</taxon>
        <taxon>Rhodocollybia</taxon>
    </lineage>
</organism>
<protein>
    <submittedName>
        <fullName evidence="2">Uncharacterized protein</fullName>
    </submittedName>
</protein>
<evidence type="ECO:0000256" key="1">
    <source>
        <dbReference type="SAM" id="Phobius"/>
    </source>
</evidence>
<gene>
    <name evidence="2" type="ORF">BDP27DRAFT_1332259</name>
</gene>
<name>A0A9P5U4W7_9AGAR</name>